<feature type="transmembrane region" description="Helical" evidence="8">
    <location>
        <begin position="243"/>
        <end position="268"/>
    </location>
</feature>
<protein>
    <submittedName>
        <fullName evidence="11">Uncharacterized protein</fullName>
    </submittedName>
</protein>
<evidence type="ECO:0000256" key="8">
    <source>
        <dbReference type="SAM" id="Phobius"/>
    </source>
</evidence>
<evidence type="ECO:0000256" key="7">
    <source>
        <dbReference type="SAM" id="MobiDB-lite"/>
    </source>
</evidence>
<keyword evidence="12" id="KW-1185">Reference proteome</keyword>
<evidence type="ECO:0000256" key="2">
    <source>
        <dbReference type="ARBA" id="ARBA00023015"/>
    </source>
</evidence>
<evidence type="ECO:0000259" key="10">
    <source>
        <dbReference type="PROSITE" id="PS50811"/>
    </source>
</evidence>
<dbReference type="EMBL" id="CAUOFW020007168">
    <property type="protein sequence ID" value="CAK9177798.1"/>
    <property type="molecule type" value="Genomic_DNA"/>
</dbReference>
<keyword evidence="6" id="KW-0863">Zinc-finger</keyword>
<keyword evidence="5" id="KW-0539">Nucleus</keyword>
<evidence type="ECO:0000313" key="11">
    <source>
        <dbReference type="EMBL" id="CAK9177798.1"/>
    </source>
</evidence>
<dbReference type="InterPro" id="IPR013083">
    <property type="entry name" value="Znf_RING/FYVE/PHD"/>
</dbReference>
<dbReference type="SUPFAM" id="SSF57850">
    <property type="entry name" value="RING/U-box"/>
    <property type="match status" value="1"/>
</dbReference>
<dbReference type="PANTHER" id="PTHR46592:SF6">
    <property type="entry name" value="RING-H2 FINGER PROTEIN ATL67"/>
    <property type="match status" value="1"/>
</dbReference>
<evidence type="ECO:0000259" key="9">
    <source>
        <dbReference type="PROSITE" id="PS50089"/>
    </source>
</evidence>
<reference evidence="11 12" key="1">
    <citation type="submission" date="2024-02" db="EMBL/GenBank/DDBJ databases">
        <authorList>
            <person name="Vignale AGUSTIN F."/>
            <person name="Sosa J E."/>
            <person name="Modenutti C."/>
        </authorList>
    </citation>
    <scope>NUCLEOTIDE SEQUENCE [LARGE SCALE GENOMIC DNA]</scope>
</reference>
<dbReference type="GO" id="GO:0005634">
    <property type="term" value="C:nucleus"/>
    <property type="evidence" value="ECO:0007669"/>
    <property type="project" value="UniProtKB-SubCell"/>
</dbReference>
<feature type="domain" description="WRKY" evidence="10">
    <location>
        <begin position="101"/>
        <end position="144"/>
    </location>
</feature>
<dbReference type="PANTHER" id="PTHR46592">
    <property type="entry name" value="RING-H2 FINGER PROTEIN ATL67"/>
    <property type="match status" value="1"/>
</dbReference>
<organism evidence="11 12">
    <name type="scientific">Ilex paraguariensis</name>
    <name type="common">yerba mate</name>
    <dbReference type="NCBI Taxonomy" id="185542"/>
    <lineage>
        <taxon>Eukaryota</taxon>
        <taxon>Viridiplantae</taxon>
        <taxon>Streptophyta</taxon>
        <taxon>Embryophyta</taxon>
        <taxon>Tracheophyta</taxon>
        <taxon>Spermatophyta</taxon>
        <taxon>Magnoliopsida</taxon>
        <taxon>eudicotyledons</taxon>
        <taxon>Gunneridae</taxon>
        <taxon>Pentapetalae</taxon>
        <taxon>asterids</taxon>
        <taxon>campanulids</taxon>
        <taxon>Aquifoliales</taxon>
        <taxon>Aquifoliaceae</taxon>
        <taxon>Ilex</taxon>
    </lineage>
</organism>
<evidence type="ECO:0000256" key="4">
    <source>
        <dbReference type="ARBA" id="ARBA00023163"/>
    </source>
</evidence>
<sequence length="408" mass="45347">MEQQEEAPPPPLPPPPTTTSYLLAPSLDPPRQPDQVLSYIDWVNLLSSPSGLHNPLLSEGISMATENLMAEDDMNNNKVKRRAGGRNGKSTRPRFAFQTRSADDILDDGFRWRKYGQKAVKNSIYPRSYYRCTHHTCNVKKQAQEEVYTTGTGKNGTNPIIQDYEFYSATQEQELGPKLKWAAAKATRQPFSLPQSNGAPHYSTQFPMSTTTPSSATFSFAYGGAPPPPNTSSISLNLTKLGIGYAIAITLGFLVLFSTILLTSYICCRYRRSQNPNPNNSSDDNGIYLPRIIFVAEDDDEEDNEIVAVGLDQAVINSYPRFAFSKDRGISGGNSDSMCSICLCEYKNSEMLRILPDCKHYFHLTCIDAWLKLNASCPVCRSSPLPTPLSTPLQEVVPLSQYSDGRRR</sequence>
<dbReference type="Pfam" id="PF03106">
    <property type="entry name" value="WRKY"/>
    <property type="match status" value="1"/>
</dbReference>
<keyword evidence="3" id="KW-0238">DNA-binding</keyword>
<dbReference type="Gene3D" id="3.30.40.10">
    <property type="entry name" value="Zinc/RING finger domain, C3HC4 (zinc finger)"/>
    <property type="match status" value="1"/>
</dbReference>
<comment type="caution">
    <text evidence="11">The sequence shown here is derived from an EMBL/GenBank/DDBJ whole genome shotgun (WGS) entry which is preliminary data.</text>
</comment>
<dbReference type="AlphaFoldDB" id="A0ABC8UC97"/>
<dbReference type="InterPro" id="IPR001841">
    <property type="entry name" value="Znf_RING"/>
</dbReference>
<dbReference type="PROSITE" id="PS50089">
    <property type="entry name" value="ZF_RING_2"/>
    <property type="match status" value="1"/>
</dbReference>
<dbReference type="Pfam" id="PF13639">
    <property type="entry name" value="zf-RING_2"/>
    <property type="match status" value="1"/>
</dbReference>
<dbReference type="GO" id="GO:0003677">
    <property type="term" value="F:DNA binding"/>
    <property type="evidence" value="ECO:0007669"/>
    <property type="project" value="UniProtKB-KW"/>
</dbReference>
<dbReference type="InterPro" id="IPR003657">
    <property type="entry name" value="WRKY_dom"/>
</dbReference>
<dbReference type="PROSITE" id="PS50811">
    <property type="entry name" value="WRKY"/>
    <property type="match status" value="1"/>
</dbReference>
<evidence type="ECO:0000256" key="6">
    <source>
        <dbReference type="PROSITE-ProRule" id="PRU00175"/>
    </source>
</evidence>
<feature type="region of interest" description="Disordered" evidence="7">
    <location>
        <begin position="1"/>
        <end position="28"/>
    </location>
</feature>
<keyword evidence="6" id="KW-0862">Zinc</keyword>
<keyword evidence="8" id="KW-0472">Membrane</keyword>
<feature type="compositionally biased region" description="Pro residues" evidence="7">
    <location>
        <begin position="7"/>
        <end position="17"/>
    </location>
</feature>
<proteinExistence type="predicted"/>
<dbReference type="GO" id="GO:0008270">
    <property type="term" value="F:zinc ion binding"/>
    <property type="evidence" value="ECO:0007669"/>
    <property type="project" value="UniProtKB-KW"/>
</dbReference>
<dbReference type="SMART" id="SM00774">
    <property type="entry name" value="WRKY"/>
    <property type="match status" value="1"/>
</dbReference>
<evidence type="ECO:0000256" key="3">
    <source>
        <dbReference type="ARBA" id="ARBA00023125"/>
    </source>
</evidence>
<dbReference type="Proteomes" id="UP001642360">
    <property type="component" value="Unassembled WGS sequence"/>
</dbReference>
<keyword evidence="4" id="KW-0804">Transcription</keyword>
<keyword evidence="8" id="KW-0812">Transmembrane</keyword>
<feature type="domain" description="RING-type" evidence="9">
    <location>
        <begin position="339"/>
        <end position="381"/>
    </location>
</feature>
<accession>A0ABC8UC97</accession>
<keyword evidence="6" id="KW-0479">Metal-binding</keyword>
<keyword evidence="2" id="KW-0805">Transcription regulation</keyword>
<dbReference type="InterPro" id="IPR044289">
    <property type="entry name" value="ATL67-70"/>
</dbReference>
<gene>
    <name evidence="11" type="ORF">ILEXP_LOCUS47718</name>
</gene>
<keyword evidence="8" id="KW-1133">Transmembrane helix</keyword>
<evidence type="ECO:0000256" key="1">
    <source>
        <dbReference type="ARBA" id="ARBA00004123"/>
    </source>
</evidence>
<dbReference type="CDD" id="cd16461">
    <property type="entry name" value="RING-H2_EL5-like"/>
    <property type="match status" value="1"/>
</dbReference>
<comment type="subcellular location">
    <subcellularLocation>
        <location evidence="1">Nucleus</location>
    </subcellularLocation>
</comment>
<name>A0ABC8UC97_9AQUA</name>
<dbReference type="SMART" id="SM00184">
    <property type="entry name" value="RING"/>
    <property type="match status" value="1"/>
</dbReference>
<evidence type="ECO:0000256" key="5">
    <source>
        <dbReference type="ARBA" id="ARBA00023242"/>
    </source>
</evidence>
<evidence type="ECO:0000313" key="12">
    <source>
        <dbReference type="Proteomes" id="UP001642360"/>
    </source>
</evidence>
<dbReference type="InterPro" id="IPR036576">
    <property type="entry name" value="WRKY_dom_sf"/>
</dbReference>
<dbReference type="Gene3D" id="2.20.25.80">
    <property type="entry name" value="WRKY domain"/>
    <property type="match status" value="1"/>
</dbReference>
<dbReference type="SUPFAM" id="SSF118290">
    <property type="entry name" value="WRKY DNA-binding domain"/>
    <property type="match status" value="1"/>
</dbReference>